<evidence type="ECO:0000256" key="1">
    <source>
        <dbReference type="ARBA" id="ARBA00010122"/>
    </source>
</evidence>
<evidence type="ECO:0000313" key="10">
    <source>
        <dbReference type="EMBL" id="GAA0361347.1"/>
    </source>
</evidence>
<evidence type="ECO:0000256" key="3">
    <source>
        <dbReference type="ARBA" id="ARBA00022679"/>
    </source>
</evidence>
<keyword evidence="11" id="KW-1185">Reference proteome</keyword>
<dbReference type="RefSeq" id="WP_344120114.1">
    <property type="nucleotide sequence ID" value="NZ_BAAABW010000024.1"/>
</dbReference>
<comment type="similarity">
    <text evidence="1">Belongs to the aspartokinase family.</text>
</comment>
<dbReference type="EMBL" id="BAAABW010000024">
    <property type="protein sequence ID" value="GAA0361347.1"/>
    <property type="molecule type" value="Genomic_DNA"/>
</dbReference>
<comment type="catalytic activity">
    <reaction evidence="7">
        <text>L-aspartate + ATP = 4-phospho-L-aspartate + ADP</text>
        <dbReference type="Rhea" id="RHEA:23776"/>
        <dbReference type="ChEBI" id="CHEBI:29991"/>
        <dbReference type="ChEBI" id="CHEBI:30616"/>
        <dbReference type="ChEBI" id="CHEBI:57535"/>
        <dbReference type="ChEBI" id="CHEBI:456216"/>
        <dbReference type="EC" id="2.7.2.4"/>
    </reaction>
</comment>
<evidence type="ECO:0000256" key="8">
    <source>
        <dbReference type="SAM" id="MobiDB-lite"/>
    </source>
</evidence>
<dbReference type="SUPFAM" id="SSF53633">
    <property type="entry name" value="Carbamate kinase-like"/>
    <property type="match status" value="1"/>
</dbReference>
<evidence type="ECO:0000259" key="9">
    <source>
        <dbReference type="Pfam" id="PF00696"/>
    </source>
</evidence>
<comment type="caution">
    <text evidence="10">The sequence shown here is derived from an EMBL/GenBank/DDBJ whole genome shotgun (WGS) entry which is preliminary data.</text>
</comment>
<keyword evidence="6" id="KW-0067">ATP-binding</keyword>
<dbReference type="PANTHER" id="PTHR21499:SF3">
    <property type="entry name" value="ASPARTOKINASE"/>
    <property type="match status" value="1"/>
</dbReference>
<reference evidence="10 11" key="1">
    <citation type="journal article" date="2019" name="Int. J. Syst. Evol. Microbiol.">
        <title>The Global Catalogue of Microorganisms (GCM) 10K type strain sequencing project: providing services to taxonomists for standard genome sequencing and annotation.</title>
        <authorList>
            <consortium name="The Broad Institute Genomics Platform"/>
            <consortium name="The Broad Institute Genome Sequencing Center for Infectious Disease"/>
            <person name="Wu L."/>
            <person name="Ma J."/>
        </authorList>
    </citation>
    <scope>NUCLEOTIDE SEQUENCE [LARGE SCALE GENOMIC DNA]</scope>
    <source>
        <strain evidence="10 11">JCM 4565</strain>
    </source>
</reference>
<dbReference type="EC" id="2.7.2.4" evidence="2"/>
<keyword evidence="5" id="KW-0418">Kinase</keyword>
<organism evidence="10 11">
    <name type="scientific">Streptomyces blastmyceticus</name>
    <dbReference type="NCBI Taxonomy" id="68180"/>
    <lineage>
        <taxon>Bacteria</taxon>
        <taxon>Bacillati</taxon>
        <taxon>Actinomycetota</taxon>
        <taxon>Actinomycetes</taxon>
        <taxon>Kitasatosporales</taxon>
        <taxon>Streptomycetaceae</taxon>
        <taxon>Streptomyces</taxon>
    </lineage>
</organism>
<accession>A0ABN0XE79</accession>
<evidence type="ECO:0000256" key="6">
    <source>
        <dbReference type="ARBA" id="ARBA00022840"/>
    </source>
</evidence>
<feature type="domain" description="Aspartate/glutamate/uridylate kinase" evidence="9">
    <location>
        <begin position="14"/>
        <end position="237"/>
    </location>
</feature>
<dbReference type="Pfam" id="PF00696">
    <property type="entry name" value="AA_kinase"/>
    <property type="match status" value="1"/>
</dbReference>
<dbReference type="Gene3D" id="3.40.1160.10">
    <property type="entry name" value="Acetylglutamate kinase-like"/>
    <property type="match status" value="1"/>
</dbReference>
<keyword evidence="4" id="KW-0547">Nucleotide-binding</keyword>
<keyword evidence="3" id="KW-0808">Transferase</keyword>
<dbReference type="InterPro" id="IPR036393">
    <property type="entry name" value="AceGlu_kinase-like_sf"/>
</dbReference>
<gene>
    <name evidence="10" type="ORF">GCM10010319_43680</name>
</gene>
<evidence type="ECO:0000313" key="11">
    <source>
        <dbReference type="Proteomes" id="UP001500063"/>
    </source>
</evidence>
<dbReference type="InterPro" id="IPR001048">
    <property type="entry name" value="Asp/Glu/Uridylate_kinase"/>
</dbReference>
<sequence>MTGPRRASGPLTPLVLKFGGSAFAELEGFTRVARYVAGRAAESGRPVVVVVSAMSGTTGRLKETLERLAPDPHPEAAAMLLTSGETVSVALLTAVLDMVGLRASPLAAAGIGLLAEGPPQHAALLRADPGPLAAALAARPVAVVPGGRAVDGAGRTVMLGRNSSDLSAVALAGALGTPVCELFSDVPGICTADPYLVPAARTLERVAYETVRRMSHHGAKVVHTRAVDWAERHGVLLHCRPLPPSEGDGTVVGQGPPAPAVVVSAEGGGLTRITTLREDGPAEHTLVPGADAADRARRAHRELFPDSAEDAPPAPPKARSAYSGVLIT</sequence>
<proteinExistence type="inferred from homology"/>
<evidence type="ECO:0000256" key="5">
    <source>
        <dbReference type="ARBA" id="ARBA00022777"/>
    </source>
</evidence>
<name>A0ABN0XE79_9ACTN</name>
<evidence type="ECO:0000256" key="4">
    <source>
        <dbReference type="ARBA" id="ARBA00022741"/>
    </source>
</evidence>
<protein>
    <recommendedName>
        <fullName evidence="2">aspartate kinase</fullName>
        <ecNumber evidence="2">2.7.2.4</ecNumber>
    </recommendedName>
</protein>
<evidence type="ECO:0000256" key="2">
    <source>
        <dbReference type="ARBA" id="ARBA00013059"/>
    </source>
</evidence>
<dbReference type="PANTHER" id="PTHR21499">
    <property type="entry name" value="ASPARTATE KINASE"/>
    <property type="match status" value="1"/>
</dbReference>
<feature type="region of interest" description="Disordered" evidence="8">
    <location>
        <begin position="304"/>
        <end position="328"/>
    </location>
</feature>
<evidence type="ECO:0000256" key="7">
    <source>
        <dbReference type="ARBA" id="ARBA00047872"/>
    </source>
</evidence>
<dbReference type="Proteomes" id="UP001500063">
    <property type="component" value="Unassembled WGS sequence"/>
</dbReference>